<sequence>MRLKRLPRYVLLVIGYATLINAAYLGSLLLRFEGEVPARYWLGYARIAPTLTILSLLGYALAGLFQGLWRYASTVTLFQILKGVTLSAVSMLLVMVFSDTLYFPRSLIILTWGAQLLLVGGVRFAWRLSRDRVLGAPPGHALRTLVVGADTHGVHIIHEMRRGPAGLDTLTPVGFIDDDPRMTGHLVEGVKVWGTIADLPSVIAEQRAEVVVVSDPEMPAKVVREIARFCGEANVRIKTLPGLSDVHHGRATLSQIRDVRIEDLLGREPVHLDLDQVAGLLRGERVLVTGAGGSIGSELARQVAGFGPAELVLLDHAENGLYYVHNELAAQHPGLVIHPIVSDVKDAEGLERVFLRHTPTVVFHAAAHKHVPLLEINPREAVRNNIVGTRNLVDCADRNAVKKFVLISTDKAVNPTSVMGASKRVCEMILQSRQQRSKTQFSAVRFGNVLGSDGSVIPLFRRQIERGGPITVTHPEARRFFMTIPEAVRLVLQAASMGKGGEVFLLEMGEQVRILDLARQLVRLAGLREGEDMEIVFTGLRPGEKLYEELHSDAERTRMTRHERILTWDLHAKPEPELLAEIAALERAASEGDPASVKQALHRIVPEYVEPHHAPMERVPATPVVELPASIGLVSAAERRSTDWRGAARATVESGVACVLLAASTPLWILMWLEARRRGEREILISESRVGRSRRLGPRRGGPTAARIDRRVSDRRTQNLLGQPFPCWRFRSDLGPISRALTHRRLDKVPFLLNVLRGEMTLVGPNPEREENVLRWQQVVPDYARRFSVPPGITGLAQVAGCDRPGVEGAVRRVHYDLYYLDNRSLLLDLRTLWRTAEIVLRRPRSSGPEAVALEGPADPHGNDTAPVRAAESGSIAKGVIR</sequence>
<proteinExistence type="inferred from homology"/>
<keyword evidence="3" id="KW-1133">Transmembrane helix</keyword>
<accession>A0A849SRD9</accession>
<feature type="transmembrane region" description="Helical" evidence="3">
    <location>
        <begin position="77"/>
        <end position="97"/>
    </location>
</feature>
<keyword evidence="3" id="KW-0812">Transmembrane</keyword>
<dbReference type="SUPFAM" id="SSF51735">
    <property type="entry name" value="NAD(P)-binding Rossmann-fold domains"/>
    <property type="match status" value="2"/>
</dbReference>
<feature type="region of interest" description="Disordered" evidence="2">
    <location>
        <begin position="849"/>
        <end position="882"/>
    </location>
</feature>
<evidence type="ECO:0000259" key="5">
    <source>
        <dbReference type="Pfam" id="PF02719"/>
    </source>
</evidence>
<feature type="transmembrane region" description="Helical" evidence="3">
    <location>
        <begin position="44"/>
        <end position="65"/>
    </location>
</feature>
<comment type="similarity">
    <text evidence="1">Belongs to the polysaccharide synthase family.</text>
</comment>
<dbReference type="Proteomes" id="UP000580839">
    <property type="component" value="Unassembled WGS sequence"/>
</dbReference>
<feature type="domain" description="Bacterial sugar transferase" evidence="4">
    <location>
        <begin position="656"/>
        <end position="841"/>
    </location>
</feature>
<dbReference type="Pfam" id="PF02719">
    <property type="entry name" value="Polysacc_synt_2"/>
    <property type="match status" value="1"/>
</dbReference>
<feature type="transmembrane region" description="Helical" evidence="3">
    <location>
        <begin position="9"/>
        <end position="32"/>
    </location>
</feature>
<feature type="domain" description="Polysaccharide biosynthesis protein CapD-like" evidence="5">
    <location>
        <begin position="286"/>
        <end position="567"/>
    </location>
</feature>
<dbReference type="Gene3D" id="3.40.50.720">
    <property type="entry name" value="NAD(P)-binding Rossmann-like Domain"/>
    <property type="match status" value="2"/>
</dbReference>
<dbReference type="CDD" id="cd05237">
    <property type="entry name" value="UDP_invert_4-6DH_SDR_e"/>
    <property type="match status" value="1"/>
</dbReference>
<dbReference type="Pfam" id="PF13727">
    <property type="entry name" value="CoA_binding_3"/>
    <property type="match status" value="1"/>
</dbReference>
<name>A0A849SRD9_UNCEI</name>
<evidence type="ECO:0000256" key="1">
    <source>
        <dbReference type="ARBA" id="ARBA00007430"/>
    </source>
</evidence>
<dbReference type="PANTHER" id="PTHR43318:SF1">
    <property type="entry name" value="POLYSACCHARIDE BIOSYNTHESIS PROTEIN EPSC-RELATED"/>
    <property type="match status" value="1"/>
</dbReference>
<protein>
    <submittedName>
        <fullName evidence="6">Polysaccharide biosynthesis protein</fullName>
    </submittedName>
</protein>
<dbReference type="InterPro" id="IPR003362">
    <property type="entry name" value="Bact_transf"/>
</dbReference>
<dbReference type="InterPro" id="IPR051203">
    <property type="entry name" value="Polysaccharide_Synthase-Rel"/>
</dbReference>
<evidence type="ECO:0000313" key="7">
    <source>
        <dbReference type="Proteomes" id="UP000580839"/>
    </source>
</evidence>
<organism evidence="6 7">
    <name type="scientific">Eiseniibacteriota bacterium</name>
    <dbReference type="NCBI Taxonomy" id="2212470"/>
    <lineage>
        <taxon>Bacteria</taxon>
        <taxon>Candidatus Eiseniibacteriota</taxon>
    </lineage>
</organism>
<comment type="caution">
    <text evidence="6">The sequence shown here is derived from an EMBL/GenBank/DDBJ whole genome shotgun (WGS) entry which is preliminary data.</text>
</comment>
<dbReference type="EMBL" id="JABFRW010000133">
    <property type="protein sequence ID" value="NOT34595.1"/>
    <property type="molecule type" value="Genomic_DNA"/>
</dbReference>
<dbReference type="InterPro" id="IPR036291">
    <property type="entry name" value="NAD(P)-bd_dom_sf"/>
</dbReference>
<evidence type="ECO:0000259" key="4">
    <source>
        <dbReference type="Pfam" id="PF02397"/>
    </source>
</evidence>
<dbReference type="InterPro" id="IPR003869">
    <property type="entry name" value="Polysac_CapD-like"/>
</dbReference>
<dbReference type="Pfam" id="PF02397">
    <property type="entry name" value="Bac_transf"/>
    <property type="match status" value="1"/>
</dbReference>
<dbReference type="PANTHER" id="PTHR43318">
    <property type="entry name" value="UDP-N-ACETYLGLUCOSAMINE 4,6-DEHYDRATASE"/>
    <property type="match status" value="1"/>
</dbReference>
<evidence type="ECO:0000313" key="6">
    <source>
        <dbReference type="EMBL" id="NOT34595.1"/>
    </source>
</evidence>
<evidence type="ECO:0000256" key="3">
    <source>
        <dbReference type="SAM" id="Phobius"/>
    </source>
</evidence>
<reference evidence="6 7" key="1">
    <citation type="submission" date="2020-04" db="EMBL/GenBank/DDBJ databases">
        <title>Metagenomic profiling of ammonia- and methane-oxidizing microorganisms in a Dutch drinking water treatment plant.</title>
        <authorList>
            <person name="Poghosyan L."/>
            <person name="Leucker S."/>
        </authorList>
    </citation>
    <scope>NUCLEOTIDE SEQUENCE [LARGE SCALE GENOMIC DNA]</scope>
    <source>
        <strain evidence="6">S-RSF-IL-03</strain>
    </source>
</reference>
<dbReference type="AlphaFoldDB" id="A0A849SRD9"/>
<gene>
    <name evidence="6" type="ORF">HOP12_10540</name>
</gene>
<evidence type="ECO:0000256" key="2">
    <source>
        <dbReference type="SAM" id="MobiDB-lite"/>
    </source>
</evidence>
<keyword evidence="3" id="KW-0472">Membrane</keyword>